<name>Q46BW8_METBF</name>
<dbReference type="OrthoDB" id="137835at2157"/>
<evidence type="ECO:0000313" key="2">
    <source>
        <dbReference type="EMBL" id="AAZ70624.1"/>
    </source>
</evidence>
<accession>Q46BW8</accession>
<dbReference type="EMBL" id="CP000099">
    <property type="protein sequence ID" value="AAZ70624.1"/>
    <property type="molecule type" value="Genomic_DNA"/>
</dbReference>
<keyword evidence="1" id="KW-0812">Transmembrane</keyword>
<proteinExistence type="predicted"/>
<dbReference type="AlphaFoldDB" id="Q46BW8"/>
<dbReference type="STRING" id="269797.Mbar_A1682"/>
<protein>
    <submittedName>
        <fullName evidence="2">Uncharacterized protein</fullName>
    </submittedName>
</protein>
<dbReference type="eggNOG" id="arCOG06849">
    <property type="taxonomic scope" value="Archaea"/>
</dbReference>
<keyword evidence="1" id="KW-0472">Membrane</keyword>
<evidence type="ECO:0000256" key="1">
    <source>
        <dbReference type="SAM" id="Phobius"/>
    </source>
</evidence>
<dbReference type="HOGENOM" id="CLU_1891408_0_0_2"/>
<feature type="transmembrane region" description="Helical" evidence="1">
    <location>
        <begin position="12"/>
        <end position="28"/>
    </location>
</feature>
<reference evidence="2" key="1">
    <citation type="submission" date="2006-06" db="EMBL/GenBank/DDBJ databases">
        <title>Complete sequence of chromosome 1 of Methanosarcina barkeri str. fusaro.</title>
        <authorList>
            <person name="Copeland A."/>
            <person name="Lucas S."/>
            <person name="Lapidus A."/>
            <person name="Barry K."/>
            <person name="Detter J.C."/>
            <person name="Glavina T."/>
            <person name="Hammon N."/>
            <person name="Israni S."/>
            <person name="Pitluck S."/>
            <person name="Goodwin L.A."/>
            <person name="Saunders E.H."/>
            <person name="Schmutz J."/>
            <person name="Larimer F."/>
            <person name="Land M."/>
            <person name="Anderson I."/>
            <person name="Richardson P."/>
        </authorList>
    </citation>
    <scope>NUCLEOTIDE SEQUENCE</scope>
    <source>
        <strain evidence="2">Fusaro</strain>
    </source>
</reference>
<sequence>MPEQSKKSRSLIPLYILIALFYIINSFQEGGNRVLLESVSQESDFQVNLTEGATYKFWIDNPNGPEKVNVTISKDSYIVLQNTFVLTQPRKSYLPENPEFTVKESGIYHVHAKPLNPGTVYMEIEKLDN</sequence>
<keyword evidence="1" id="KW-1133">Transmembrane helix</keyword>
<organism evidence="2">
    <name type="scientific">Methanosarcina barkeri (strain Fusaro / DSM 804)</name>
    <dbReference type="NCBI Taxonomy" id="269797"/>
    <lineage>
        <taxon>Archaea</taxon>
        <taxon>Methanobacteriati</taxon>
        <taxon>Methanobacteriota</taxon>
        <taxon>Stenosarchaea group</taxon>
        <taxon>Methanomicrobia</taxon>
        <taxon>Methanosarcinales</taxon>
        <taxon>Methanosarcinaceae</taxon>
        <taxon>Methanosarcina</taxon>
    </lineage>
</organism>
<dbReference type="PaxDb" id="269797-Mbar_A1682"/>
<gene>
    <name evidence="2" type="ordered locus">Mbar_A1682</name>
</gene>
<dbReference type="KEGG" id="mba:Mbar_A1682"/>